<keyword evidence="3" id="KW-1185">Reference proteome</keyword>
<reference evidence="2" key="2">
    <citation type="submission" date="2020-09" db="EMBL/GenBank/DDBJ databases">
        <authorList>
            <person name="Sun Q."/>
            <person name="Zhou Y."/>
        </authorList>
    </citation>
    <scope>NUCLEOTIDE SEQUENCE</scope>
    <source>
        <strain evidence="2">CGMCC 1.12214</strain>
    </source>
</reference>
<organism evidence="2 3">
    <name type="scientific">Alsobacter metallidurans</name>
    <dbReference type="NCBI Taxonomy" id="340221"/>
    <lineage>
        <taxon>Bacteria</taxon>
        <taxon>Pseudomonadati</taxon>
        <taxon>Pseudomonadota</taxon>
        <taxon>Alphaproteobacteria</taxon>
        <taxon>Hyphomicrobiales</taxon>
        <taxon>Alsobacteraceae</taxon>
        <taxon>Alsobacter</taxon>
    </lineage>
</organism>
<gene>
    <name evidence="2" type="ORF">GCM10007036_43690</name>
</gene>
<evidence type="ECO:0000313" key="3">
    <source>
        <dbReference type="Proteomes" id="UP000603912"/>
    </source>
</evidence>
<proteinExistence type="predicted"/>
<name>A0A917MKD5_9HYPH</name>
<dbReference type="Proteomes" id="UP000603912">
    <property type="component" value="Unassembled WGS sequence"/>
</dbReference>
<sequence>MESAQSLYKGRVIRRRAPDQASPSSAAVQAVPPAVEIAHKQAAAIVAAARAEAEGLLASARDAAEIELAGRLAALDRDYRRDLVDLQPRLAELVRRAVEEILDEMPPAALATKLVKRALRDLPHRDVVLRCAPGDVDRAEIAVNAIRAEGARLVPAVTADPLIEAEAWRLEAGGVAIEIGAGAQVEMLSGVLSAALQDDIRLGPA</sequence>
<reference evidence="2" key="1">
    <citation type="journal article" date="2014" name="Int. J. Syst. Evol. Microbiol.">
        <title>Complete genome sequence of Corynebacterium casei LMG S-19264T (=DSM 44701T), isolated from a smear-ripened cheese.</title>
        <authorList>
            <consortium name="US DOE Joint Genome Institute (JGI-PGF)"/>
            <person name="Walter F."/>
            <person name="Albersmeier A."/>
            <person name="Kalinowski J."/>
            <person name="Ruckert C."/>
        </authorList>
    </citation>
    <scope>NUCLEOTIDE SEQUENCE</scope>
    <source>
        <strain evidence="2">CGMCC 1.12214</strain>
    </source>
</reference>
<feature type="region of interest" description="Disordered" evidence="1">
    <location>
        <begin position="1"/>
        <end position="25"/>
    </location>
</feature>
<evidence type="ECO:0000256" key="1">
    <source>
        <dbReference type="SAM" id="MobiDB-lite"/>
    </source>
</evidence>
<dbReference type="EMBL" id="BMES01000003">
    <property type="protein sequence ID" value="GGH32076.1"/>
    <property type="molecule type" value="Genomic_DNA"/>
</dbReference>
<evidence type="ECO:0000313" key="2">
    <source>
        <dbReference type="EMBL" id="GGH32076.1"/>
    </source>
</evidence>
<accession>A0A917MKD5</accession>
<dbReference type="AlphaFoldDB" id="A0A917MKD5"/>
<protein>
    <submittedName>
        <fullName evidence="2">Uncharacterized protein</fullName>
    </submittedName>
</protein>
<comment type="caution">
    <text evidence="2">The sequence shown here is derived from an EMBL/GenBank/DDBJ whole genome shotgun (WGS) entry which is preliminary data.</text>
</comment>